<dbReference type="Proteomes" id="UP000248857">
    <property type="component" value="Unassembled WGS sequence"/>
</dbReference>
<evidence type="ECO:0000313" key="2">
    <source>
        <dbReference type="Proteomes" id="UP000248857"/>
    </source>
</evidence>
<dbReference type="RefSeq" id="WP_146242465.1">
    <property type="nucleotide sequence ID" value="NZ_CAWNWM010000043.1"/>
</dbReference>
<proteinExistence type="predicted"/>
<evidence type="ECO:0000313" key="1">
    <source>
        <dbReference type="EMBL" id="PZD70326.1"/>
    </source>
</evidence>
<protein>
    <submittedName>
        <fullName evidence="1">Uncharacterized protein</fullName>
    </submittedName>
</protein>
<sequence>MNAIRKGQGIGVEKGDIRAQNHFISEIFGVGV</sequence>
<keyword evidence="2" id="KW-1185">Reference proteome</keyword>
<name>A0A2W1J823_9CYAN</name>
<organism evidence="1 2">
    <name type="scientific">Acaryochloris thomasi RCC1774</name>
    <dbReference type="NCBI Taxonomy" id="1764569"/>
    <lineage>
        <taxon>Bacteria</taxon>
        <taxon>Bacillati</taxon>
        <taxon>Cyanobacteriota</taxon>
        <taxon>Cyanophyceae</taxon>
        <taxon>Acaryochloridales</taxon>
        <taxon>Acaryochloridaceae</taxon>
        <taxon>Acaryochloris</taxon>
        <taxon>Acaryochloris thomasi</taxon>
    </lineage>
</organism>
<gene>
    <name evidence="1" type="ORF">C1752_14071</name>
</gene>
<comment type="caution">
    <text evidence="1">The sequence shown here is derived from an EMBL/GenBank/DDBJ whole genome shotgun (WGS) entry which is preliminary data.</text>
</comment>
<dbReference type="EMBL" id="PQWO01000043">
    <property type="protein sequence ID" value="PZD70326.1"/>
    <property type="molecule type" value="Genomic_DNA"/>
</dbReference>
<reference evidence="1 2" key="1">
    <citation type="journal article" date="2018" name="Sci. Rep.">
        <title>A novel species of the marine cyanobacterium Acaryochloris with a unique pigment content and lifestyle.</title>
        <authorList>
            <person name="Partensky F."/>
            <person name="Six C."/>
            <person name="Ratin M."/>
            <person name="Garczarek L."/>
            <person name="Vaulot D."/>
            <person name="Probert I."/>
            <person name="Calteau A."/>
            <person name="Gourvil P."/>
            <person name="Marie D."/>
            <person name="Grebert T."/>
            <person name="Bouchier C."/>
            <person name="Le Panse S."/>
            <person name="Gachenot M."/>
            <person name="Rodriguez F."/>
            <person name="Garrido J.L."/>
        </authorList>
    </citation>
    <scope>NUCLEOTIDE SEQUENCE [LARGE SCALE GENOMIC DNA]</scope>
    <source>
        <strain evidence="1 2">RCC1774</strain>
    </source>
</reference>
<accession>A0A2W1J823</accession>
<dbReference type="AlphaFoldDB" id="A0A2W1J823"/>